<dbReference type="PANTHER" id="PTHR33886:SF8">
    <property type="entry name" value="UNSATURATED RHAMNOGALACTURONAN HYDROLASE (EUROFUNG)"/>
    <property type="match status" value="1"/>
</dbReference>
<dbReference type="SUPFAM" id="SSF48208">
    <property type="entry name" value="Six-hairpin glycosidases"/>
    <property type="match status" value="1"/>
</dbReference>
<dbReference type="InterPro" id="IPR012341">
    <property type="entry name" value="6hp_glycosidase-like_sf"/>
</dbReference>
<dbReference type="Pfam" id="PF07470">
    <property type="entry name" value="Glyco_hydro_88"/>
    <property type="match status" value="1"/>
</dbReference>
<dbReference type="EMBL" id="JBAKIA010000005">
    <property type="protein sequence ID" value="MEJ8474557.1"/>
    <property type="molecule type" value="Genomic_DNA"/>
</dbReference>
<dbReference type="InterPro" id="IPR010905">
    <property type="entry name" value="Glyco_hydro_88"/>
</dbReference>
<keyword evidence="1 2" id="KW-0378">Hydrolase</keyword>
<dbReference type="GO" id="GO:0016787">
    <property type="term" value="F:hydrolase activity"/>
    <property type="evidence" value="ECO:0007669"/>
    <property type="project" value="UniProtKB-KW"/>
</dbReference>
<dbReference type="RefSeq" id="WP_340274301.1">
    <property type="nucleotide sequence ID" value="NZ_JBAKIA010000005.1"/>
</dbReference>
<evidence type="ECO:0000313" key="2">
    <source>
        <dbReference type="EMBL" id="MEJ8474557.1"/>
    </source>
</evidence>
<name>A0ABU8TKA0_9HYPH</name>
<proteinExistence type="predicted"/>
<organism evidence="2 3">
    <name type="scientific">Roseibium algae</name>
    <dbReference type="NCBI Taxonomy" id="3123038"/>
    <lineage>
        <taxon>Bacteria</taxon>
        <taxon>Pseudomonadati</taxon>
        <taxon>Pseudomonadota</taxon>
        <taxon>Alphaproteobacteria</taxon>
        <taxon>Hyphomicrobiales</taxon>
        <taxon>Stappiaceae</taxon>
        <taxon>Roseibium</taxon>
    </lineage>
</organism>
<accession>A0ABU8TKA0</accession>
<evidence type="ECO:0000313" key="3">
    <source>
        <dbReference type="Proteomes" id="UP001385499"/>
    </source>
</evidence>
<keyword evidence="3" id="KW-1185">Reference proteome</keyword>
<reference evidence="2 3" key="1">
    <citation type="submission" date="2024-02" db="EMBL/GenBank/DDBJ databases">
        <title>Roseibium algae sp. nov., isolated from marine alga (Grateloupia sp.), showing potential in myo-inositol conversion.</title>
        <authorList>
            <person name="Wang Y."/>
        </authorList>
    </citation>
    <scope>NUCLEOTIDE SEQUENCE [LARGE SCALE GENOMIC DNA]</scope>
    <source>
        <strain evidence="2 3">H3510</strain>
    </source>
</reference>
<dbReference type="InterPro" id="IPR008928">
    <property type="entry name" value="6-hairpin_glycosidase_sf"/>
</dbReference>
<dbReference type="InterPro" id="IPR052043">
    <property type="entry name" value="PolySaccharide_Degr_Enz"/>
</dbReference>
<protein>
    <submittedName>
        <fullName evidence="2">Glycoside hydrolase family 88 protein</fullName>
    </submittedName>
</protein>
<gene>
    <name evidence="2" type="ORF">V6575_10700</name>
</gene>
<dbReference type="Gene3D" id="1.50.10.10">
    <property type="match status" value="1"/>
</dbReference>
<sequence>MTPLEYFDAFAKAYKPYKRGSWCYEDGLIYRGLAMLHEATGEQRFLDHLLRLSDRQISPGGSLSGYRIDEFNIDNIMAGRCLFYLDQMTGNEKYMKVAALLADQLARHPRTEAGNYWHKQIYPHQVWLDGLYMGLPFQIEYGQVTDRPELVSDALEQLFRAMDLTATASGLYVHGYDESRQQSWADPETGQSPACWARALGWLAMALSDISALVGPEQTEQSGLGERTRSLFDRLMALQCQEGRWLQVIDMPDLSGNFPESSASAMITYAALRAGRTGLWPKGKAHGYQALQALYDEGLLTGADGVTRFEQMCHVAGLGGFSGVYRDGTPEYYLTEDIVADDSKGVGPLMMAHAESLRIKAAEAAGIKAAE</sequence>
<comment type="caution">
    <text evidence="2">The sequence shown here is derived from an EMBL/GenBank/DDBJ whole genome shotgun (WGS) entry which is preliminary data.</text>
</comment>
<dbReference type="PANTHER" id="PTHR33886">
    <property type="entry name" value="UNSATURATED RHAMNOGALACTURONAN HYDROLASE (EUROFUNG)"/>
    <property type="match status" value="1"/>
</dbReference>
<dbReference type="Proteomes" id="UP001385499">
    <property type="component" value="Unassembled WGS sequence"/>
</dbReference>
<evidence type="ECO:0000256" key="1">
    <source>
        <dbReference type="ARBA" id="ARBA00022801"/>
    </source>
</evidence>